<dbReference type="PANTHER" id="PTHR14152:SF5">
    <property type="entry name" value="U4_U6.U5 TRI-SNRNP-ASSOCIATED PROTEIN 1"/>
    <property type="match status" value="1"/>
</dbReference>
<evidence type="ECO:0000313" key="7">
    <source>
        <dbReference type="Proteomes" id="UP000006968"/>
    </source>
</evidence>
<dbReference type="OrthoDB" id="5583at2759"/>
<dbReference type="GO" id="GO:0000481">
    <property type="term" value="P:maturation of 5S rRNA"/>
    <property type="evidence" value="ECO:0007669"/>
    <property type="project" value="TreeGrafter"/>
</dbReference>
<comment type="subcellular location">
    <subcellularLocation>
        <location evidence="1">Nucleus</location>
    </subcellularLocation>
</comment>
<evidence type="ECO:0000256" key="5">
    <source>
        <dbReference type="ARBA" id="ARBA00023242"/>
    </source>
</evidence>
<keyword evidence="5" id="KW-0539">Nucleus</keyword>
<dbReference type="AlphaFoldDB" id="J8PW88"/>
<dbReference type="HOGENOM" id="CLU_018358_0_0_1"/>
<keyword evidence="3" id="KW-0507">mRNA processing</keyword>
<evidence type="ECO:0000313" key="6">
    <source>
        <dbReference type="EMBL" id="EJS41618.1"/>
    </source>
</evidence>
<comment type="caution">
    <text evidence="6">The sequence shown here is derived from an EMBL/GenBank/DDBJ whole genome shotgun (WGS) entry which is preliminary data.</text>
</comment>
<dbReference type="Proteomes" id="UP000006968">
    <property type="component" value="Chromosome XV"/>
</dbReference>
<dbReference type="InterPro" id="IPR045347">
    <property type="entry name" value="HIND"/>
</dbReference>
<sequence length="593" mass="67546">MNKQESLSIAETNEIREKLGLKPIPLTQERDAKLKQSLSIEETNKLRISLGLKPIVPQGNVNPPGTDVHRTAKVNSLRQKIAKFKKINTSLRKDDLNEESNANDDNSWLDNLGAITTPGEVNPSKILLSDENKEKDGEDVDLHNVQVSYNFEQLGPENETILTLKESSIFDDAGSSDVLENEKVAQETVDKEKLRLRQMNKDRRQGRMNLHISSLDIEEEEEYSHTNIPLTIGAEQGIINTSKTKSAKLPMGKIKVKFDDTDDFSDEDVGDFKKLKIRKRKIKDQRSSKPRKVKIADRMEVVKLLDEDEDLSWMDDEQPITMINTKPTSKKPTENAEHLKKEVERVTFEEKQRAEDILRMRESTNNFVIDEKTAFLDTLDMSFPETSDTANQALLNDNGETNVGNITYQDFKVGGDCSKTSGYVNESADEEHNHDPPNFFSGLASTLGLLRKKNVLPTEYADPNVKEQHKARILKQANETKPIRKKVRNETHTDTNTYTAEELYSLNRFEGSEVSNEVSNTENKKLDHYDPEVQLVYRDEKGNQLTTKEAYKKLSQKFHGTKSNKKKKAKMHSRIEARKSAFEIDNTFGFGNS</sequence>
<dbReference type="GO" id="GO:0045292">
    <property type="term" value="P:mRNA cis splicing, via spliceosome"/>
    <property type="evidence" value="ECO:0007669"/>
    <property type="project" value="TreeGrafter"/>
</dbReference>
<protein>
    <submittedName>
        <fullName evidence="6">Snu66p</fullName>
    </submittedName>
</protein>
<dbReference type="PANTHER" id="PTHR14152">
    <property type="entry name" value="SQUAMOUS CELL CARCINOMA ANTIGEN RECOGNISED BY CYTOTOXIC T LYMPHOCYTES"/>
    <property type="match status" value="1"/>
</dbReference>
<dbReference type="InterPro" id="IPR005011">
    <property type="entry name" value="SNU66/SART1"/>
</dbReference>
<dbReference type="EMBL" id="ALIE01000186">
    <property type="protein sequence ID" value="EJS41618.1"/>
    <property type="molecule type" value="Genomic_DNA"/>
</dbReference>
<keyword evidence="7" id="KW-1185">Reference proteome</keyword>
<dbReference type="Pfam" id="PF03343">
    <property type="entry name" value="SART-1"/>
    <property type="match status" value="1"/>
</dbReference>
<evidence type="ECO:0000256" key="2">
    <source>
        <dbReference type="ARBA" id="ARBA00006076"/>
    </source>
</evidence>
<reference evidence="6 7" key="1">
    <citation type="journal article" date="2013" name="BMC Genomics">
        <title>High quality de novo sequencing and assembly of the Saccharomyces arboricolus genome.</title>
        <authorList>
            <person name="Liti G."/>
            <person name="Nguyen Ba A.N."/>
            <person name="Blythe M."/>
            <person name="Mueller C.A."/>
            <person name="Bergstroem A."/>
            <person name="Cubillos F.A."/>
            <person name="Dafhnis-Calas F."/>
            <person name="Khoshraftar S."/>
            <person name="Malla S."/>
            <person name="Mehta N."/>
            <person name="Siow C.C."/>
            <person name="Warringer J."/>
            <person name="Moses A.M."/>
            <person name="Louis E.J."/>
            <person name="Nieduszynski C.A."/>
        </authorList>
    </citation>
    <scope>NUCLEOTIDE SEQUENCE [LARGE SCALE GENOMIC DNA]</scope>
    <source>
        <strain evidence="7">H-6 / AS 2.3317 / CBS 10644</strain>
    </source>
</reference>
<evidence type="ECO:0000256" key="1">
    <source>
        <dbReference type="ARBA" id="ARBA00004123"/>
    </source>
</evidence>
<name>J8PW88_SACAR</name>
<gene>
    <name evidence="6" type="ORF">SU7_3382</name>
</gene>
<keyword evidence="4" id="KW-0508">mRNA splicing</keyword>
<evidence type="ECO:0000256" key="3">
    <source>
        <dbReference type="ARBA" id="ARBA00022664"/>
    </source>
</evidence>
<accession>J8PW88</accession>
<evidence type="ECO:0000256" key="4">
    <source>
        <dbReference type="ARBA" id="ARBA00023187"/>
    </source>
</evidence>
<organism evidence="6 7">
    <name type="scientific">Saccharomyces arboricola (strain H-6 / AS 2.3317 / CBS 10644)</name>
    <name type="common">Yeast</name>
    <dbReference type="NCBI Taxonomy" id="1160507"/>
    <lineage>
        <taxon>Eukaryota</taxon>
        <taxon>Fungi</taxon>
        <taxon>Dikarya</taxon>
        <taxon>Ascomycota</taxon>
        <taxon>Saccharomycotina</taxon>
        <taxon>Saccharomycetes</taxon>
        <taxon>Saccharomycetales</taxon>
        <taxon>Saccharomycetaceae</taxon>
        <taxon>Saccharomyces</taxon>
    </lineage>
</organism>
<dbReference type="GO" id="GO:0046540">
    <property type="term" value="C:U4/U6 x U5 tri-snRNP complex"/>
    <property type="evidence" value="ECO:0007669"/>
    <property type="project" value="InterPro"/>
</dbReference>
<comment type="similarity">
    <text evidence="2">Belongs to the SNU66/SART1 family.</text>
</comment>
<proteinExistence type="inferred from homology"/>
<dbReference type="Pfam" id="PF19252">
    <property type="entry name" value="HIND"/>
    <property type="match status" value="2"/>
</dbReference>